<gene>
    <name evidence="1" type="ORF">ACFQRF_06095</name>
</gene>
<name>A0ABW2KDG8_9ACTN</name>
<keyword evidence="2" id="KW-1185">Reference proteome</keyword>
<dbReference type="RefSeq" id="WP_379869542.1">
    <property type="nucleotide sequence ID" value="NZ_JBHTBH010000002.1"/>
</dbReference>
<dbReference type="Proteomes" id="UP001596540">
    <property type="component" value="Unassembled WGS sequence"/>
</dbReference>
<evidence type="ECO:0008006" key="3">
    <source>
        <dbReference type="Google" id="ProtNLM"/>
    </source>
</evidence>
<organism evidence="1 2">
    <name type="scientific">Marinactinospora rubrisoli</name>
    <dbReference type="NCBI Taxonomy" id="2715399"/>
    <lineage>
        <taxon>Bacteria</taxon>
        <taxon>Bacillati</taxon>
        <taxon>Actinomycetota</taxon>
        <taxon>Actinomycetes</taxon>
        <taxon>Streptosporangiales</taxon>
        <taxon>Nocardiopsidaceae</taxon>
        <taxon>Marinactinospora</taxon>
    </lineage>
</organism>
<accession>A0ABW2KDG8</accession>
<sequence length="66" mass="6913">MSERAAPYYCPYCGDEDLEPHEATGEHGAGYAWACRACARVFQVRFAGLRAAAVAGAEGTGTGEDA</sequence>
<dbReference type="EMBL" id="JBHTBH010000002">
    <property type="protein sequence ID" value="MFC7327310.1"/>
    <property type="molecule type" value="Genomic_DNA"/>
</dbReference>
<protein>
    <recommendedName>
        <fullName evidence="3">Insertion element protein</fullName>
    </recommendedName>
</protein>
<evidence type="ECO:0000313" key="1">
    <source>
        <dbReference type="EMBL" id="MFC7327310.1"/>
    </source>
</evidence>
<proteinExistence type="predicted"/>
<comment type="caution">
    <text evidence="1">The sequence shown here is derived from an EMBL/GenBank/DDBJ whole genome shotgun (WGS) entry which is preliminary data.</text>
</comment>
<reference evidence="2" key="1">
    <citation type="journal article" date="2019" name="Int. J. Syst. Evol. Microbiol.">
        <title>The Global Catalogue of Microorganisms (GCM) 10K type strain sequencing project: providing services to taxonomists for standard genome sequencing and annotation.</title>
        <authorList>
            <consortium name="The Broad Institute Genomics Platform"/>
            <consortium name="The Broad Institute Genome Sequencing Center for Infectious Disease"/>
            <person name="Wu L."/>
            <person name="Ma J."/>
        </authorList>
    </citation>
    <scope>NUCLEOTIDE SEQUENCE [LARGE SCALE GENOMIC DNA]</scope>
    <source>
        <strain evidence="2">CGMCC 4.7382</strain>
    </source>
</reference>
<evidence type="ECO:0000313" key="2">
    <source>
        <dbReference type="Proteomes" id="UP001596540"/>
    </source>
</evidence>